<dbReference type="AlphaFoldDB" id="A0A098YS70"/>
<protein>
    <recommendedName>
        <fullName evidence="8">RagB/SusD domain-containing protein</fullName>
    </recommendedName>
</protein>
<dbReference type="PROSITE" id="PS51257">
    <property type="entry name" value="PROKAR_LIPOPROTEIN"/>
    <property type="match status" value="1"/>
</dbReference>
<evidence type="ECO:0000256" key="5">
    <source>
        <dbReference type="ARBA" id="ARBA00023237"/>
    </source>
</evidence>
<organism evidence="9 10">
    <name type="scientific">Hoylesella timonensis S9-PR14</name>
    <dbReference type="NCBI Taxonomy" id="1401062"/>
    <lineage>
        <taxon>Bacteria</taxon>
        <taxon>Pseudomonadati</taxon>
        <taxon>Bacteroidota</taxon>
        <taxon>Bacteroidia</taxon>
        <taxon>Bacteroidales</taxon>
        <taxon>Prevotellaceae</taxon>
        <taxon>Hoylesella</taxon>
    </lineage>
</organism>
<name>A0A098YS70_9BACT</name>
<accession>A0A098YS70</accession>
<evidence type="ECO:0000259" key="8">
    <source>
        <dbReference type="Pfam" id="PF07980"/>
    </source>
</evidence>
<evidence type="ECO:0000256" key="7">
    <source>
        <dbReference type="SAM" id="SignalP"/>
    </source>
</evidence>
<dbReference type="EMBL" id="JRPQ01000141">
    <property type="protein sequence ID" value="KGI21518.1"/>
    <property type="molecule type" value="Genomic_DNA"/>
</dbReference>
<keyword evidence="3 7" id="KW-0732">Signal</keyword>
<feature type="chain" id="PRO_5001942706" description="RagB/SusD domain-containing protein" evidence="7">
    <location>
        <begin position="24"/>
        <end position="535"/>
    </location>
</feature>
<evidence type="ECO:0000256" key="6">
    <source>
        <dbReference type="SAM" id="MobiDB-lite"/>
    </source>
</evidence>
<reference evidence="9 10" key="1">
    <citation type="submission" date="2014-07" db="EMBL/GenBank/DDBJ databases">
        <authorList>
            <person name="McCorrison J."/>
            <person name="Sanka R."/>
            <person name="Torralba M."/>
            <person name="Gillis M."/>
            <person name="Haft D.H."/>
            <person name="Methe B."/>
            <person name="Sutton G."/>
            <person name="Nelson K.E."/>
        </authorList>
    </citation>
    <scope>NUCLEOTIDE SEQUENCE [LARGE SCALE GENOMIC DNA]</scope>
    <source>
        <strain evidence="9 10">S9-PR14</strain>
    </source>
</reference>
<dbReference type="GO" id="GO:0009279">
    <property type="term" value="C:cell outer membrane"/>
    <property type="evidence" value="ECO:0007669"/>
    <property type="project" value="UniProtKB-SubCell"/>
</dbReference>
<evidence type="ECO:0000256" key="4">
    <source>
        <dbReference type="ARBA" id="ARBA00023136"/>
    </source>
</evidence>
<dbReference type="Gene3D" id="1.25.40.390">
    <property type="match status" value="1"/>
</dbReference>
<keyword evidence="4" id="KW-0472">Membrane</keyword>
<evidence type="ECO:0000256" key="3">
    <source>
        <dbReference type="ARBA" id="ARBA00022729"/>
    </source>
</evidence>
<feature type="domain" description="RagB/SusD" evidence="8">
    <location>
        <begin position="376"/>
        <end position="486"/>
    </location>
</feature>
<keyword evidence="5" id="KW-0998">Cell outer membrane</keyword>
<comment type="subcellular location">
    <subcellularLocation>
        <location evidence="1">Cell outer membrane</location>
    </subcellularLocation>
</comment>
<dbReference type="Pfam" id="PF07980">
    <property type="entry name" value="SusD_RagB"/>
    <property type="match status" value="1"/>
</dbReference>
<feature type="region of interest" description="Disordered" evidence="6">
    <location>
        <begin position="516"/>
        <end position="535"/>
    </location>
</feature>
<evidence type="ECO:0000256" key="2">
    <source>
        <dbReference type="ARBA" id="ARBA00006275"/>
    </source>
</evidence>
<dbReference type="Proteomes" id="UP000029723">
    <property type="component" value="Unassembled WGS sequence"/>
</dbReference>
<comment type="caution">
    <text evidence="9">The sequence shown here is derived from an EMBL/GenBank/DDBJ whole genome shotgun (WGS) entry which is preliminary data.</text>
</comment>
<feature type="signal peptide" evidence="7">
    <location>
        <begin position="1"/>
        <end position="23"/>
    </location>
</feature>
<comment type="similarity">
    <text evidence="2">Belongs to the SusD family.</text>
</comment>
<dbReference type="InterPro" id="IPR012944">
    <property type="entry name" value="SusD_RagB_dom"/>
</dbReference>
<evidence type="ECO:0000313" key="10">
    <source>
        <dbReference type="Proteomes" id="UP000029723"/>
    </source>
</evidence>
<evidence type="ECO:0000313" key="9">
    <source>
        <dbReference type="EMBL" id="KGI21518.1"/>
    </source>
</evidence>
<dbReference type="SUPFAM" id="SSF48452">
    <property type="entry name" value="TPR-like"/>
    <property type="match status" value="1"/>
</dbReference>
<dbReference type="InterPro" id="IPR011990">
    <property type="entry name" value="TPR-like_helical_dom_sf"/>
</dbReference>
<dbReference type="OrthoDB" id="1100079at2"/>
<proteinExistence type="inferred from homology"/>
<evidence type="ECO:0000256" key="1">
    <source>
        <dbReference type="ARBA" id="ARBA00004442"/>
    </source>
</evidence>
<sequence length="535" mass="61249">MKMKNILKIAPIIGAIASSTLLSGCLQETFPTDVATQKQVQSSANATENLVGAITTQAKSIYSDPYSWGYGAVMHVRDVMTADIATLSYQNWDWFWFWTDCKEIGAPWAVTQFIWEWQYQYVLTTNNVIGLVDPEKATDFQKGALAIAYANRAMIYLDLARMYEFLPNDKTVGKSDTGKDITGLTVPIVKAGMDQQQMANNPRAKKEDMVKFIKEDLDQAEKYMKYVTDTKGNTFPNMACVEGLRARLYMWLEDYPNAKKYARLAIDKSGVPIMTKEDCLDINKGFNDISKWMWGVQYTDQDAGLKSEWANWTCWMSNEVQYGYTAKGATQMIGRSVYDRISDNDWRKLEFKAPEGSPLYDKVPFLNATYKEKLPAYASLKFRPNKGDDKSFKVGQASAYPMMRVEEMYFIEAEAAAHQNLAEGKKLLEQFMKTRNDKYECKAKTQDDLVEEIVFQKRVELWGEGQSFFDIKRLNYSVTRGYPGTNFVPEVRLNSKGRPAWMNFVIVDQEIMSNPILRDQNNPDPSEKYSPWIGE</sequence>
<gene>
    <name evidence="9" type="ORF">HMPREF9304_09280</name>
</gene>
<dbReference type="RefSeq" id="WP_036928253.1">
    <property type="nucleotide sequence ID" value="NZ_JRPQ01000141.1"/>
</dbReference>